<evidence type="ECO:0000256" key="4">
    <source>
        <dbReference type="ARBA" id="ARBA00023163"/>
    </source>
</evidence>
<keyword evidence="10" id="KW-1185">Reference proteome</keyword>
<gene>
    <name evidence="9" type="ORF">FEZ08_04795</name>
</gene>
<dbReference type="PRINTS" id="PR00598">
    <property type="entry name" value="HTHMARR"/>
</dbReference>
<dbReference type="SMART" id="SM00347">
    <property type="entry name" value="HTH_MARR"/>
    <property type="match status" value="1"/>
</dbReference>
<evidence type="ECO:0000259" key="8">
    <source>
        <dbReference type="PROSITE" id="PS50995"/>
    </source>
</evidence>
<evidence type="ECO:0000313" key="9">
    <source>
        <dbReference type="EMBL" id="TLG75370.1"/>
    </source>
</evidence>
<keyword evidence="4" id="KW-0804">Transcription</keyword>
<dbReference type="InParanoid" id="A0A5R8QEC3"/>
<dbReference type="RefSeq" id="WP_138190577.1">
    <property type="nucleotide sequence ID" value="NZ_VBWP01000003.1"/>
</dbReference>
<evidence type="ECO:0000256" key="2">
    <source>
        <dbReference type="ARBA" id="ARBA00023015"/>
    </source>
</evidence>
<dbReference type="PANTHER" id="PTHR42756:SF1">
    <property type="entry name" value="TRANSCRIPTIONAL REPRESSOR OF EMRAB OPERON"/>
    <property type="match status" value="1"/>
</dbReference>
<evidence type="ECO:0000313" key="10">
    <source>
        <dbReference type="Proteomes" id="UP000306912"/>
    </source>
</evidence>
<dbReference type="GO" id="GO:0003677">
    <property type="term" value="F:DNA binding"/>
    <property type="evidence" value="ECO:0007669"/>
    <property type="project" value="UniProtKB-KW"/>
</dbReference>
<reference evidence="9 10" key="1">
    <citation type="submission" date="2019-05" db="EMBL/GenBank/DDBJ databases">
        <title>Culicoidintestinum kansasii gen. nov., sp. nov. from the gastrointestinal tract of the biting midge, Culicoides sonorensis.</title>
        <authorList>
            <person name="Neupane S."/>
            <person name="Ghosh A."/>
            <person name="Gunther S."/>
            <person name="Martin K."/>
            <person name="Zurek L."/>
        </authorList>
    </citation>
    <scope>NUCLEOTIDE SEQUENCE [LARGE SCALE GENOMIC DNA]</scope>
    <source>
        <strain evidence="9 10">CS-1</strain>
    </source>
</reference>
<keyword evidence="3" id="KW-0238">DNA-binding</keyword>
<dbReference type="InterPro" id="IPR036388">
    <property type="entry name" value="WH-like_DNA-bd_sf"/>
</dbReference>
<comment type="subcellular location">
    <subcellularLocation>
        <location evidence="1">Cytoplasm</location>
    </subcellularLocation>
</comment>
<dbReference type="FunCoup" id="A0A5R8QEC3">
    <property type="interactions" value="110"/>
</dbReference>
<comment type="caution">
    <text evidence="9">The sequence shown here is derived from an EMBL/GenBank/DDBJ whole genome shotgun (WGS) entry which is preliminary data.</text>
</comment>
<dbReference type="OrthoDB" id="9799747at2"/>
<dbReference type="GO" id="GO:0003700">
    <property type="term" value="F:DNA-binding transcription factor activity"/>
    <property type="evidence" value="ECO:0007669"/>
    <property type="project" value="InterPro"/>
</dbReference>
<dbReference type="InterPro" id="IPR000835">
    <property type="entry name" value="HTH_MarR-typ"/>
</dbReference>
<protein>
    <recommendedName>
        <fullName evidence="6">HTH-type transcriptional regulator SarZ</fullName>
    </recommendedName>
    <alternativeName>
        <fullName evidence="7">Staphylococcal accessory regulator Z</fullName>
    </alternativeName>
</protein>
<proteinExistence type="inferred from homology"/>
<dbReference type="GO" id="GO:0005737">
    <property type="term" value="C:cytoplasm"/>
    <property type="evidence" value="ECO:0007669"/>
    <property type="project" value="UniProtKB-SubCell"/>
</dbReference>
<name>A0A5R8QEC3_9FIRM</name>
<dbReference type="PROSITE" id="PS50995">
    <property type="entry name" value="HTH_MARR_2"/>
    <property type="match status" value="1"/>
</dbReference>
<dbReference type="Proteomes" id="UP000306912">
    <property type="component" value="Unassembled WGS sequence"/>
</dbReference>
<evidence type="ECO:0000256" key="3">
    <source>
        <dbReference type="ARBA" id="ARBA00023125"/>
    </source>
</evidence>
<comment type="similarity">
    <text evidence="5">Belongs to the SarZ family.</text>
</comment>
<dbReference type="EMBL" id="VBWP01000003">
    <property type="protein sequence ID" value="TLG75370.1"/>
    <property type="molecule type" value="Genomic_DNA"/>
</dbReference>
<dbReference type="PANTHER" id="PTHR42756">
    <property type="entry name" value="TRANSCRIPTIONAL REGULATOR, MARR"/>
    <property type="match status" value="1"/>
</dbReference>
<keyword evidence="2" id="KW-0805">Transcription regulation</keyword>
<evidence type="ECO:0000256" key="1">
    <source>
        <dbReference type="ARBA" id="ARBA00004496"/>
    </source>
</evidence>
<accession>A0A5R8QEC3</accession>
<evidence type="ECO:0000256" key="7">
    <source>
        <dbReference type="ARBA" id="ARBA00047207"/>
    </source>
</evidence>
<dbReference type="AlphaFoldDB" id="A0A5R8QEC3"/>
<evidence type="ECO:0000256" key="5">
    <source>
        <dbReference type="ARBA" id="ARBA00046337"/>
    </source>
</evidence>
<organism evidence="9 10">
    <name type="scientific">Culicoidibacter larvae</name>
    <dbReference type="NCBI Taxonomy" id="2579976"/>
    <lineage>
        <taxon>Bacteria</taxon>
        <taxon>Bacillati</taxon>
        <taxon>Bacillota</taxon>
        <taxon>Culicoidibacteria</taxon>
        <taxon>Culicoidibacterales</taxon>
        <taxon>Culicoidibacteraceae</taxon>
        <taxon>Culicoidibacter</taxon>
    </lineage>
</organism>
<dbReference type="Pfam" id="PF22381">
    <property type="entry name" value="Staph_reg_Sar_Rot"/>
    <property type="match status" value="1"/>
</dbReference>
<feature type="domain" description="HTH marR-type" evidence="8">
    <location>
        <begin position="12"/>
        <end position="144"/>
    </location>
</feature>
<evidence type="ECO:0000256" key="6">
    <source>
        <dbReference type="ARBA" id="ARBA00047188"/>
    </source>
</evidence>
<dbReference type="Gene3D" id="1.10.10.10">
    <property type="entry name" value="Winged helix-like DNA-binding domain superfamily/Winged helix DNA-binding domain"/>
    <property type="match status" value="1"/>
</dbReference>
<dbReference type="InterPro" id="IPR036390">
    <property type="entry name" value="WH_DNA-bd_sf"/>
</dbReference>
<sequence>MKTKYSNKDQLNLDVFIKLSRCAQSVQRKIQKFFYQYNITVPQFGVLEMLYHKGDLCIQEVIDRTLSSSGNMTVVVENLRKEGYISKQQDKNDGRKMVLHLESKGHELMEILFPAFLIELDQLMMVLSEDEKVVLSELLKRLGHAQE</sequence>
<dbReference type="InterPro" id="IPR055166">
    <property type="entry name" value="Transc_reg_Sar_Rot_HTH"/>
</dbReference>
<dbReference type="SUPFAM" id="SSF46785">
    <property type="entry name" value="Winged helix' DNA-binding domain"/>
    <property type="match status" value="1"/>
</dbReference>